<feature type="compositionally biased region" description="Polar residues" evidence="1">
    <location>
        <begin position="9"/>
        <end position="25"/>
    </location>
</feature>
<feature type="region of interest" description="Disordered" evidence="1">
    <location>
        <begin position="1"/>
        <end position="43"/>
    </location>
</feature>
<dbReference type="Proteomes" id="UP000028924">
    <property type="component" value="Unassembled WGS sequence"/>
</dbReference>
<dbReference type="EMBL" id="KL662155">
    <property type="protein sequence ID" value="KFM27768.1"/>
    <property type="molecule type" value="Genomic_DNA"/>
</dbReference>
<keyword evidence="3" id="KW-1185">Reference proteome</keyword>
<dbReference type="RefSeq" id="XP_011400755.1">
    <property type="nucleotide sequence ID" value="XM_011402453.1"/>
</dbReference>
<proteinExistence type="predicted"/>
<reference evidence="2 3" key="1">
    <citation type="journal article" date="2014" name="BMC Genomics">
        <title>Oil accumulation mechanisms of the oleaginous microalga Chlorella protothecoides revealed through its genome, transcriptomes, and proteomes.</title>
        <authorList>
            <person name="Gao C."/>
            <person name="Wang Y."/>
            <person name="Shen Y."/>
            <person name="Yan D."/>
            <person name="He X."/>
            <person name="Dai J."/>
            <person name="Wu Q."/>
        </authorList>
    </citation>
    <scope>NUCLEOTIDE SEQUENCE [LARGE SCALE GENOMIC DNA]</scope>
    <source>
        <strain evidence="2 3">0710</strain>
    </source>
</reference>
<name>A0A087SPW4_AUXPR</name>
<dbReference type="AlphaFoldDB" id="A0A087SPW4"/>
<organism evidence="2 3">
    <name type="scientific">Auxenochlorella protothecoides</name>
    <name type="common">Green microalga</name>
    <name type="synonym">Chlorella protothecoides</name>
    <dbReference type="NCBI Taxonomy" id="3075"/>
    <lineage>
        <taxon>Eukaryota</taxon>
        <taxon>Viridiplantae</taxon>
        <taxon>Chlorophyta</taxon>
        <taxon>core chlorophytes</taxon>
        <taxon>Trebouxiophyceae</taxon>
        <taxon>Chlorellales</taxon>
        <taxon>Chlorellaceae</taxon>
        <taxon>Auxenochlorella</taxon>
    </lineage>
</organism>
<dbReference type="KEGG" id="apro:F751_2759"/>
<evidence type="ECO:0000313" key="2">
    <source>
        <dbReference type="EMBL" id="KFM27768.1"/>
    </source>
</evidence>
<accession>A0A087SPW4</accession>
<evidence type="ECO:0000313" key="3">
    <source>
        <dbReference type="Proteomes" id="UP000028924"/>
    </source>
</evidence>
<evidence type="ECO:0000256" key="1">
    <source>
        <dbReference type="SAM" id="MobiDB-lite"/>
    </source>
</evidence>
<sequence length="79" mass="8402">MGGPATAGWETSTRPTTYSLRTSFPSMKAVGPRKGKECTGRADGMISTPTICAPFSSRSSWQQASMLACQPKSTWASEP</sequence>
<protein>
    <submittedName>
        <fullName evidence="2">Uncharacterized protein</fullName>
    </submittedName>
</protein>
<gene>
    <name evidence="2" type="ORF">F751_2759</name>
</gene>
<dbReference type="GeneID" id="23614150"/>